<protein>
    <recommendedName>
        <fullName evidence="16">Adenosylcobinamide kinase</fullName>
        <ecNumber evidence="8">2.7.1.156</ecNumber>
        <ecNumber evidence="9">2.7.7.62</ecNumber>
    </recommendedName>
    <alternativeName>
        <fullName evidence="17">Adenosylcobinamide-phosphate guanylyltransferase</fullName>
    </alternativeName>
</protein>
<comment type="catalytic activity">
    <reaction evidence="3">
        <text>adenosylcob(III)inamide + GTP = adenosylcob(III)inamide phosphate + GDP + H(+)</text>
        <dbReference type="Rhea" id="RHEA:15765"/>
        <dbReference type="ChEBI" id="CHEBI:2480"/>
        <dbReference type="ChEBI" id="CHEBI:15378"/>
        <dbReference type="ChEBI" id="CHEBI:37565"/>
        <dbReference type="ChEBI" id="CHEBI:58189"/>
        <dbReference type="ChEBI" id="CHEBI:58502"/>
        <dbReference type="EC" id="2.7.1.156"/>
    </reaction>
</comment>
<evidence type="ECO:0000256" key="11">
    <source>
        <dbReference type="ARBA" id="ARBA00022679"/>
    </source>
</evidence>
<dbReference type="GO" id="GO:0043752">
    <property type="term" value="F:adenosylcobinamide kinase activity"/>
    <property type="evidence" value="ECO:0007669"/>
    <property type="project" value="UniProtKB-EC"/>
</dbReference>
<evidence type="ECO:0000256" key="14">
    <source>
        <dbReference type="ARBA" id="ARBA00022840"/>
    </source>
</evidence>
<evidence type="ECO:0000313" key="21">
    <source>
        <dbReference type="Proteomes" id="UP000028488"/>
    </source>
</evidence>
<keyword evidence="10" id="KW-0169">Cobalamin biosynthesis</keyword>
<dbReference type="CDD" id="cd00544">
    <property type="entry name" value="CobU"/>
    <property type="match status" value="1"/>
</dbReference>
<evidence type="ECO:0000256" key="7">
    <source>
        <dbReference type="ARBA" id="ARBA00007490"/>
    </source>
</evidence>
<dbReference type="EC" id="2.7.1.156" evidence="8"/>
<dbReference type="PIRSF" id="PIRSF006135">
    <property type="entry name" value="CobU"/>
    <property type="match status" value="1"/>
</dbReference>
<dbReference type="PANTHER" id="PTHR34848">
    <property type="match status" value="1"/>
</dbReference>
<dbReference type="SUPFAM" id="SSF52540">
    <property type="entry name" value="P-loop containing nucleoside triphosphate hydrolases"/>
    <property type="match status" value="1"/>
</dbReference>
<evidence type="ECO:0000256" key="1">
    <source>
        <dbReference type="ARBA" id="ARBA00000312"/>
    </source>
</evidence>
<feature type="active site" description="GMP-histidine intermediate" evidence="18">
    <location>
        <position position="68"/>
    </location>
</feature>
<keyword evidence="15 19" id="KW-0342">GTP-binding</keyword>
<evidence type="ECO:0000256" key="9">
    <source>
        <dbReference type="ARBA" id="ARBA00012523"/>
    </source>
</evidence>
<keyword evidence="11" id="KW-0808">Transferase</keyword>
<dbReference type="EMBL" id="CP008947">
    <property type="protein sequence ID" value="AII09992.1"/>
    <property type="molecule type" value="Genomic_DNA"/>
</dbReference>
<dbReference type="AlphaFoldDB" id="A0A076EXM8"/>
<keyword evidence="13 20" id="KW-0418">Kinase</keyword>
<evidence type="ECO:0000313" key="20">
    <source>
        <dbReference type="EMBL" id="AII09992.1"/>
    </source>
</evidence>
<evidence type="ECO:0000256" key="5">
    <source>
        <dbReference type="ARBA" id="ARBA00004692"/>
    </source>
</evidence>
<comment type="similarity">
    <text evidence="7">Belongs to the CobU/CobP family.</text>
</comment>
<reference evidence="20 21" key="1">
    <citation type="submission" date="2014-07" db="EMBL/GenBank/DDBJ databases">
        <title>Genome Sequence of Rhodococcus opacus Strain R7, a Biodegrader of Mono- and Polycyclic Aromatic Hydrocarbons.</title>
        <authorList>
            <person name="Di Gennaro P."/>
            <person name="Zampolli J."/>
            <person name="Presti I."/>
            <person name="Cappelletti M."/>
            <person name="D'Ursi P."/>
            <person name="Orro A."/>
            <person name="Mezzelani A."/>
            <person name="Milanesi L."/>
        </authorList>
    </citation>
    <scope>NUCLEOTIDE SEQUENCE [LARGE SCALE GENOMIC DNA]</scope>
    <source>
        <strain evidence="20 21">R7</strain>
    </source>
</reference>
<feature type="binding site" evidence="19">
    <location>
        <position position="80"/>
    </location>
    <ligand>
        <name>GTP</name>
        <dbReference type="ChEBI" id="CHEBI:37565"/>
    </ligand>
</feature>
<evidence type="ECO:0000256" key="16">
    <source>
        <dbReference type="ARBA" id="ARBA00029570"/>
    </source>
</evidence>
<dbReference type="UniPathway" id="UPA00148">
    <property type="reaction ID" value="UER00236"/>
</dbReference>
<feature type="binding site" evidence="19">
    <location>
        <position position="103"/>
    </location>
    <ligand>
        <name>GTP</name>
        <dbReference type="ChEBI" id="CHEBI:37565"/>
    </ligand>
</feature>
<sequence>MPTADSPDRPSRPNPTSRILVLGGARSGKSAHAEELTQALAGAGRVRYIATSHRDPADHDWEHRIAQHRDRRPDSWLTVETAHRLDLADQLRSPTEAAATLVDDLGTWLTVELDGSAAWDSPRGTVTPRADELVASVRDYRGALVLVTPEVGLGVIPETRSGRLFRDEIGALNARLAQVCDRVVLVVAGLTMTLKDDPARESCGAEVSTRARGQA</sequence>
<dbReference type="eggNOG" id="COG2087">
    <property type="taxonomic scope" value="Bacteria"/>
</dbReference>
<organism evidence="20 21">
    <name type="scientific">Rhodococcus opacus</name>
    <name type="common">Nocardia opaca</name>
    <dbReference type="NCBI Taxonomy" id="37919"/>
    <lineage>
        <taxon>Bacteria</taxon>
        <taxon>Bacillati</taxon>
        <taxon>Actinomycetota</taxon>
        <taxon>Actinomycetes</taxon>
        <taxon>Mycobacteriales</taxon>
        <taxon>Nocardiaceae</taxon>
        <taxon>Rhodococcus</taxon>
    </lineage>
</organism>
<dbReference type="EC" id="2.7.7.62" evidence="9"/>
<keyword evidence="12 19" id="KW-0547">Nucleotide-binding</keyword>
<dbReference type="GO" id="GO:0008820">
    <property type="term" value="F:cobinamide phosphate guanylyltransferase activity"/>
    <property type="evidence" value="ECO:0007669"/>
    <property type="project" value="UniProtKB-EC"/>
</dbReference>
<name>A0A076EXM8_RHOOP</name>
<dbReference type="Proteomes" id="UP000028488">
    <property type="component" value="Chromosome"/>
</dbReference>
<evidence type="ECO:0000256" key="15">
    <source>
        <dbReference type="ARBA" id="ARBA00023134"/>
    </source>
</evidence>
<evidence type="ECO:0000256" key="4">
    <source>
        <dbReference type="ARBA" id="ARBA00003889"/>
    </source>
</evidence>
<proteinExistence type="inferred from homology"/>
<dbReference type="NCBIfam" id="NF004469">
    <property type="entry name" value="PRK05800.1"/>
    <property type="match status" value="1"/>
</dbReference>
<evidence type="ECO:0000256" key="10">
    <source>
        <dbReference type="ARBA" id="ARBA00022573"/>
    </source>
</evidence>
<dbReference type="RefSeq" id="WP_128641946.1">
    <property type="nucleotide sequence ID" value="NZ_CP008947.1"/>
</dbReference>
<dbReference type="GO" id="GO:0005525">
    <property type="term" value="F:GTP binding"/>
    <property type="evidence" value="ECO:0007669"/>
    <property type="project" value="UniProtKB-KW"/>
</dbReference>
<keyword evidence="14" id="KW-0067">ATP-binding</keyword>
<comment type="catalytic activity">
    <reaction evidence="1">
        <text>adenosylcob(III)inamide + ATP = adenosylcob(III)inamide phosphate + ADP + H(+)</text>
        <dbReference type="Rhea" id="RHEA:15769"/>
        <dbReference type="ChEBI" id="CHEBI:2480"/>
        <dbReference type="ChEBI" id="CHEBI:15378"/>
        <dbReference type="ChEBI" id="CHEBI:30616"/>
        <dbReference type="ChEBI" id="CHEBI:58502"/>
        <dbReference type="ChEBI" id="CHEBI:456216"/>
        <dbReference type="EC" id="2.7.1.156"/>
    </reaction>
</comment>
<comment type="catalytic activity">
    <reaction evidence="2">
        <text>adenosylcob(III)inamide phosphate + GTP + H(+) = adenosylcob(III)inamide-GDP + diphosphate</text>
        <dbReference type="Rhea" id="RHEA:22712"/>
        <dbReference type="ChEBI" id="CHEBI:15378"/>
        <dbReference type="ChEBI" id="CHEBI:33019"/>
        <dbReference type="ChEBI" id="CHEBI:37565"/>
        <dbReference type="ChEBI" id="CHEBI:58502"/>
        <dbReference type="ChEBI" id="CHEBI:60487"/>
        <dbReference type="EC" id="2.7.7.62"/>
    </reaction>
</comment>
<evidence type="ECO:0000256" key="6">
    <source>
        <dbReference type="ARBA" id="ARBA00005159"/>
    </source>
</evidence>
<feature type="binding site" evidence="19">
    <location>
        <begin position="50"/>
        <end position="52"/>
    </location>
    <ligand>
        <name>GTP</name>
        <dbReference type="ChEBI" id="CHEBI:37565"/>
    </ligand>
</feature>
<evidence type="ECO:0000256" key="19">
    <source>
        <dbReference type="PIRSR" id="PIRSR006135-2"/>
    </source>
</evidence>
<gene>
    <name evidence="20" type="ORF">EP51_37255</name>
</gene>
<dbReference type="Pfam" id="PF02283">
    <property type="entry name" value="CobU"/>
    <property type="match status" value="1"/>
</dbReference>
<dbReference type="InterPro" id="IPR027417">
    <property type="entry name" value="P-loop_NTPase"/>
</dbReference>
<evidence type="ECO:0000256" key="12">
    <source>
        <dbReference type="ARBA" id="ARBA00022741"/>
    </source>
</evidence>
<comment type="pathway">
    <text evidence="6">Cofactor biosynthesis; adenosylcobalamin biosynthesis; adenosylcobalamin from cob(II)yrinate a,c-diamide: step 5/7.</text>
</comment>
<dbReference type="Gene3D" id="3.40.50.300">
    <property type="entry name" value="P-loop containing nucleotide triphosphate hydrolases"/>
    <property type="match status" value="1"/>
</dbReference>
<accession>A0A076EXM8</accession>
<evidence type="ECO:0000256" key="13">
    <source>
        <dbReference type="ARBA" id="ARBA00022777"/>
    </source>
</evidence>
<feature type="binding site" evidence="19">
    <location>
        <begin position="69"/>
        <end position="72"/>
    </location>
    <ligand>
        <name>GTP</name>
        <dbReference type="ChEBI" id="CHEBI:37565"/>
    </ligand>
</feature>
<comment type="function">
    <text evidence="4">Catalyzes ATP-dependent phosphorylation of adenosylcobinamide and addition of GMP to adenosylcobinamide phosphate.</text>
</comment>
<comment type="pathway">
    <text evidence="5">Cofactor biosynthesis; adenosylcobalamin biosynthesis; adenosylcobalamin from cob(II)yrinate a,c-diamide: step 6/7.</text>
</comment>
<dbReference type="InterPro" id="IPR003203">
    <property type="entry name" value="CobU/CobP"/>
</dbReference>
<evidence type="ECO:0000256" key="17">
    <source>
        <dbReference type="ARBA" id="ARBA00030571"/>
    </source>
</evidence>
<evidence type="ECO:0000256" key="8">
    <source>
        <dbReference type="ARBA" id="ARBA00012016"/>
    </source>
</evidence>
<dbReference type="GO" id="GO:0005524">
    <property type="term" value="F:ATP binding"/>
    <property type="evidence" value="ECO:0007669"/>
    <property type="project" value="UniProtKB-KW"/>
</dbReference>
<evidence type="ECO:0000256" key="18">
    <source>
        <dbReference type="PIRSR" id="PIRSR006135-1"/>
    </source>
</evidence>
<dbReference type="GO" id="GO:0009236">
    <property type="term" value="P:cobalamin biosynthetic process"/>
    <property type="evidence" value="ECO:0007669"/>
    <property type="project" value="UniProtKB-UniPathway"/>
</dbReference>
<evidence type="ECO:0000256" key="3">
    <source>
        <dbReference type="ARBA" id="ARBA00001522"/>
    </source>
</evidence>
<feature type="binding site" evidence="19">
    <location>
        <begin position="23"/>
        <end position="30"/>
    </location>
    <ligand>
        <name>GTP</name>
        <dbReference type="ChEBI" id="CHEBI:37565"/>
    </ligand>
</feature>
<dbReference type="PANTHER" id="PTHR34848:SF1">
    <property type="entry name" value="BIFUNCTIONAL ADENOSYLCOBALAMIN BIOSYNTHESIS PROTEIN COBU"/>
    <property type="match status" value="1"/>
</dbReference>
<evidence type="ECO:0000256" key="2">
    <source>
        <dbReference type="ARBA" id="ARBA00000711"/>
    </source>
</evidence>